<evidence type="ECO:0000256" key="1">
    <source>
        <dbReference type="SAM" id="MobiDB-lite"/>
    </source>
</evidence>
<feature type="compositionally biased region" description="Polar residues" evidence="1">
    <location>
        <begin position="285"/>
        <end position="294"/>
    </location>
</feature>
<dbReference type="EMBL" id="JAULSO010000005">
    <property type="protein sequence ID" value="KAK3682570.1"/>
    <property type="molecule type" value="Genomic_DNA"/>
</dbReference>
<feature type="region of interest" description="Disordered" evidence="1">
    <location>
        <begin position="267"/>
        <end position="327"/>
    </location>
</feature>
<reference evidence="2" key="1">
    <citation type="journal article" date="2023" name="Mol. Phylogenet. Evol.">
        <title>Genome-scale phylogeny and comparative genomics of the fungal order Sordariales.</title>
        <authorList>
            <person name="Hensen N."/>
            <person name="Bonometti L."/>
            <person name="Westerberg I."/>
            <person name="Brannstrom I.O."/>
            <person name="Guillou S."/>
            <person name="Cros-Aarteil S."/>
            <person name="Calhoun S."/>
            <person name="Haridas S."/>
            <person name="Kuo A."/>
            <person name="Mondo S."/>
            <person name="Pangilinan J."/>
            <person name="Riley R."/>
            <person name="LaButti K."/>
            <person name="Andreopoulos B."/>
            <person name="Lipzen A."/>
            <person name="Chen C."/>
            <person name="Yan M."/>
            <person name="Daum C."/>
            <person name="Ng V."/>
            <person name="Clum A."/>
            <person name="Steindorff A."/>
            <person name="Ohm R.A."/>
            <person name="Martin F."/>
            <person name="Silar P."/>
            <person name="Natvig D.O."/>
            <person name="Lalanne C."/>
            <person name="Gautier V."/>
            <person name="Ament-Velasquez S.L."/>
            <person name="Kruys A."/>
            <person name="Hutchinson M.I."/>
            <person name="Powell A.J."/>
            <person name="Barry K."/>
            <person name="Miller A.N."/>
            <person name="Grigoriev I.V."/>
            <person name="Debuchy R."/>
            <person name="Gladieux P."/>
            <person name="Hiltunen Thoren M."/>
            <person name="Johannesson H."/>
        </authorList>
    </citation>
    <scope>NUCLEOTIDE SEQUENCE</scope>
    <source>
        <strain evidence="2">CBS 314.62</strain>
    </source>
</reference>
<keyword evidence="3" id="KW-1185">Reference proteome</keyword>
<reference evidence="2" key="2">
    <citation type="submission" date="2023-06" db="EMBL/GenBank/DDBJ databases">
        <authorList>
            <consortium name="Lawrence Berkeley National Laboratory"/>
            <person name="Haridas S."/>
            <person name="Hensen N."/>
            <person name="Bonometti L."/>
            <person name="Westerberg I."/>
            <person name="Brannstrom I.O."/>
            <person name="Guillou S."/>
            <person name="Cros-Aarteil S."/>
            <person name="Calhoun S."/>
            <person name="Kuo A."/>
            <person name="Mondo S."/>
            <person name="Pangilinan J."/>
            <person name="Riley R."/>
            <person name="Labutti K."/>
            <person name="Andreopoulos B."/>
            <person name="Lipzen A."/>
            <person name="Chen C."/>
            <person name="Yanf M."/>
            <person name="Daum C."/>
            <person name="Ng V."/>
            <person name="Clum A."/>
            <person name="Steindorff A."/>
            <person name="Ohm R."/>
            <person name="Martin F."/>
            <person name="Silar P."/>
            <person name="Natvig D."/>
            <person name="Lalanne C."/>
            <person name="Gautier V."/>
            <person name="Ament-Velasquez S.L."/>
            <person name="Kruys A."/>
            <person name="Hutchinson M.I."/>
            <person name="Powell A.J."/>
            <person name="Barry K."/>
            <person name="Miller A.N."/>
            <person name="Grigoriev I.V."/>
            <person name="Debuchy R."/>
            <person name="Gladieux P."/>
            <person name="Thoren M.H."/>
            <person name="Johannesson H."/>
        </authorList>
    </citation>
    <scope>NUCLEOTIDE SEQUENCE</scope>
    <source>
        <strain evidence="2">CBS 314.62</strain>
    </source>
</reference>
<name>A0AAE0X114_9PEZI</name>
<evidence type="ECO:0000313" key="3">
    <source>
        <dbReference type="Proteomes" id="UP001270362"/>
    </source>
</evidence>
<evidence type="ECO:0000313" key="2">
    <source>
        <dbReference type="EMBL" id="KAK3682570.1"/>
    </source>
</evidence>
<dbReference type="AlphaFoldDB" id="A0AAE0X114"/>
<feature type="region of interest" description="Disordered" evidence="1">
    <location>
        <begin position="188"/>
        <end position="209"/>
    </location>
</feature>
<feature type="region of interest" description="Disordered" evidence="1">
    <location>
        <begin position="340"/>
        <end position="386"/>
    </location>
</feature>
<dbReference type="Proteomes" id="UP001270362">
    <property type="component" value="Unassembled WGS sequence"/>
</dbReference>
<gene>
    <name evidence="2" type="ORF">B0T22DRAFT_288506</name>
</gene>
<proteinExistence type="predicted"/>
<feature type="compositionally biased region" description="Polar residues" evidence="1">
    <location>
        <begin position="364"/>
        <end position="383"/>
    </location>
</feature>
<protein>
    <submittedName>
        <fullName evidence="2">Uncharacterized protein</fullName>
    </submittedName>
</protein>
<comment type="caution">
    <text evidence="2">The sequence shown here is derived from an EMBL/GenBank/DDBJ whole genome shotgun (WGS) entry which is preliminary data.</text>
</comment>
<accession>A0AAE0X114</accession>
<sequence>MAPSKSAKNARTQIRRFSLQSISINDAMNGYKTPQMVLKTQVDPAPRMPYTGSRTRTPVLRHLLMIHVKDKADELVKLDLDIFAASSKSRDGPSQYTVDCVTSDRSITFRYPKGEEKRGQQSLKITFNDPSDLNSVLGELAESGLEVKRILKSHGFGIPHKQTTLRYWAVPGNNPLPVPAHQSTDYRELYHEGPPLPTPPSSQGQHTPYQGNYIFHQVANPPLSLPVGHTGNLPLSWPSWSLPPRPATTIGIPGMIGEGIYKISRVGPRPASRTKMRKLPVIPESQDSTPNTPSGHLDTSLRPHASRKRSLQDEGVSSSQENKRASNMAILNRHADLVSRLSSTENGNERERPERSSRLHALESLSSTTDHSATYPRSHQQLRSHSDLVPAFTYTTSTMPSTKTASVPKRLLSARRMLPSLRGECDNQYSSQCGEVLASTSMDSGTWTNDAAVEHQDKHDISEDWLLQLSVIQQGGLAEATRIWDELMTRGQKETESIINLDKACKVWSSHRQEWEQRLNSVASDTVQKMRRVKLEGKAI</sequence>
<organism evidence="2 3">
    <name type="scientific">Podospora appendiculata</name>
    <dbReference type="NCBI Taxonomy" id="314037"/>
    <lineage>
        <taxon>Eukaryota</taxon>
        <taxon>Fungi</taxon>
        <taxon>Dikarya</taxon>
        <taxon>Ascomycota</taxon>
        <taxon>Pezizomycotina</taxon>
        <taxon>Sordariomycetes</taxon>
        <taxon>Sordariomycetidae</taxon>
        <taxon>Sordariales</taxon>
        <taxon>Podosporaceae</taxon>
        <taxon>Podospora</taxon>
    </lineage>
</organism>
<feature type="compositionally biased region" description="Basic and acidic residues" evidence="1">
    <location>
        <begin position="347"/>
        <end position="361"/>
    </location>
</feature>